<dbReference type="EMBL" id="BSFQ01000006">
    <property type="protein sequence ID" value="GLL10967.1"/>
    <property type="molecule type" value="Genomic_DNA"/>
</dbReference>
<accession>A0A9W6KZE5</accession>
<dbReference type="InterPro" id="IPR018392">
    <property type="entry name" value="LysM"/>
</dbReference>
<keyword evidence="3" id="KW-1185">Reference proteome</keyword>
<evidence type="ECO:0000256" key="1">
    <source>
        <dbReference type="SAM" id="MobiDB-lite"/>
    </source>
</evidence>
<name>A0A9W6KZE5_9PSEU</name>
<evidence type="ECO:0000313" key="3">
    <source>
        <dbReference type="Proteomes" id="UP001143463"/>
    </source>
</evidence>
<dbReference type="AlphaFoldDB" id="A0A9W6KZE5"/>
<feature type="compositionally biased region" description="Basic and acidic residues" evidence="1">
    <location>
        <begin position="186"/>
        <end position="202"/>
    </location>
</feature>
<reference evidence="2" key="2">
    <citation type="submission" date="2023-01" db="EMBL/GenBank/DDBJ databases">
        <authorList>
            <person name="Sun Q."/>
            <person name="Evtushenko L."/>
        </authorList>
    </citation>
    <scope>NUCLEOTIDE SEQUENCE</scope>
    <source>
        <strain evidence="2">VKM Ac-1069</strain>
    </source>
</reference>
<reference evidence="2" key="1">
    <citation type="journal article" date="2014" name="Int. J. Syst. Evol. Microbiol.">
        <title>Complete genome sequence of Corynebacterium casei LMG S-19264T (=DSM 44701T), isolated from a smear-ripened cheese.</title>
        <authorList>
            <consortium name="US DOE Joint Genome Institute (JGI-PGF)"/>
            <person name="Walter F."/>
            <person name="Albersmeier A."/>
            <person name="Kalinowski J."/>
            <person name="Ruckert C."/>
        </authorList>
    </citation>
    <scope>NUCLEOTIDE SEQUENCE</scope>
    <source>
        <strain evidence="2">VKM Ac-1069</strain>
    </source>
</reference>
<protein>
    <submittedName>
        <fullName evidence="2">Uncharacterized protein</fullName>
    </submittedName>
</protein>
<sequence>MLAARLRDDHSNVLDETTFKVGGTGLWDTFLVSFTVQTRVPSTYLGSVEVFEYSSGGSATELHKQVVRVAFGPALVQPYEYVGFGEHIVGAGETLSGIARLKYNNSALHEMLFAANRDRLAIPTRSRPDRPSAYPNGRPTDGAPPVRHRRSGPAESAAEPRGRARRTTVMDISVQVDCSAAGSDAPRGHPRPDTPRRELRRG</sequence>
<comment type="caution">
    <text evidence="2">The sequence shown here is derived from an EMBL/GenBank/DDBJ whole genome shotgun (WGS) entry which is preliminary data.</text>
</comment>
<organism evidence="2 3">
    <name type="scientific">Pseudonocardia halophobica</name>
    <dbReference type="NCBI Taxonomy" id="29401"/>
    <lineage>
        <taxon>Bacteria</taxon>
        <taxon>Bacillati</taxon>
        <taxon>Actinomycetota</taxon>
        <taxon>Actinomycetes</taxon>
        <taxon>Pseudonocardiales</taxon>
        <taxon>Pseudonocardiaceae</taxon>
        <taxon>Pseudonocardia</taxon>
    </lineage>
</organism>
<feature type="region of interest" description="Disordered" evidence="1">
    <location>
        <begin position="123"/>
        <end position="202"/>
    </location>
</feature>
<proteinExistence type="predicted"/>
<dbReference type="Proteomes" id="UP001143463">
    <property type="component" value="Unassembled WGS sequence"/>
</dbReference>
<dbReference type="CDD" id="cd00118">
    <property type="entry name" value="LysM"/>
    <property type="match status" value="1"/>
</dbReference>
<evidence type="ECO:0000313" key="2">
    <source>
        <dbReference type="EMBL" id="GLL10967.1"/>
    </source>
</evidence>
<gene>
    <name evidence="2" type="ORF">GCM10017577_21080</name>
</gene>